<dbReference type="AlphaFoldDB" id="A0A0D2KMM3"/>
<sequence>MRYNSLRNSPLKIRFIIIQVTIPEVIDCIHLLPCIALVVCLMKRRPSASSVPVVRIRPKFKGPPGPLRHPKYHQDLQKTVSRFAVTSARRTEKAGSRPILSLL</sequence>
<keyword evidence="1" id="KW-0472">Membrane</keyword>
<proteinExistence type="predicted"/>
<gene>
    <name evidence="2" type="ORF">HYPSUDRAFT_335428</name>
</gene>
<keyword evidence="1" id="KW-0812">Transmembrane</keyword>
<accession>A0A0D2KMM3</accession>
<keyword evidence="1" id="KW-1133">Transmembrane helix</keyword>
<evidence type="ECO:0000313" key="3">
    <source>
        <dbReference type="Proteomes" id="UP000054270"/>
    </source>
</evidence>
<evidence type="ECO:0000313" key="2">
    <source>
        <dbReference type="EMBL" id="KJA15852.1"/>
    </source>
</evidence>
<dbReference type="Proteomes" id="UP000054270">
    <property type="component" value="Unassembled WGS sequence"/>
</dbReference>
<reference evidence="3" key="1">
    <citation type="submission" date="2014-04" db="EMBL/GenBank/DDBJ databases">
        <title>Evolutionary Origins and Diversification of the Mycorrhizal Mutualists.</title>
        <authorList>
            <consortium name="DOE Joint Genome Institute"/>
            <consortium name="Mycorrhizal Genomics Consortium"/>
            <person name="Kohler A."/>
            <person name="Kuo A."/>
            <person name="Nagy L.G."/>
            <person name="Floudas D."/>
            <person name="Copeland A."/>
            <person name="Barry K.W."/>
            <person name="Cichocki N."/>
            <person name="Veneault-Fourrey C."/>
            <person name="LaButti K."/>
            <person name="Lindquist E.A."/>
            <person name="Lipzen A."/>
            <person name="Lundell T."/>
            <person name="Morin E."/>
            <person name="Murat C."/>
            <person name="Riley R."/>
            <person name="Ohm R."/>
            <person name="Sun H."/>
            <person name="Tunlid A."/>
            <person name="Henrissat B."/>
            <person name="Grigoriev I.V."/>
            <person name="Hibbett D.S."/>
            <person name="Martin F."/>
        </authorList>
    </citation>
    <scope>NUCLEOTIDE SEQUENCE [LARGE SCALE GENOMIC DNA]</scope>
    <source>
        <strain evidence="3">FD-334 SS-4</strain>
    </source>
</reference>
<keyword evidence="3" id="KW-1185">Reference proteome</keyword>
<organism evidence="2 3">
    <name type="scientific">Hypholoma sublateritium (strain FD-334 SS-4)</name>
    <dbReference type="NCBI Taxonomy" id="945553"/>
    <lineage>
        <taxon>Eukaryota</taxon>
        <taxon>Fungi</taxon>
        <taxon>Dikarya</taxon>
        <taxon>Basidiomycota</taxon>
        <taxon>Agaricomycotina</taxon>
        <taxon>Agaricomycetes</taxon>
        <taxon>Agaricomycetidae</taxon>
        <taxon>Agaricales</taxon>
        <taxon>Agaricineae</taxon>
        <taxon>Strophariaceae</taxon>
        <taxon>Hypholoma</taxon>
    </lineage>
</organism>
<evidence type="ECO:0000256" key="1">
    <source>
        <dbReference type="SAM" id="Phobius"/>
    </source>
</evidence>
<name>A0A0D2KMM3_HYPSF</name>
<protein>
    <submittedName>
        <fullName evidence="2">Uncharacterized protein</fullName>
    </submittedName>
</protein>
<feature type="transmembrane region" description="Helical" evidence="1">
    <location>
        <begin position="15"/>
        <end position="41"/>
    </location>
</feature>
<dbReference type="EMBL" id="KN817633">
    <property type="protein sequence ID" value="KJA15852.1"/>
    <property type="molecule type" value="Genomic_DNA"/>
</dbReference>